<sequence>MLIIAVCDEHKTIIQNQAEEAFSDIGNDPPYCDVDDNVDISTSLIVTSFAKELGVKRVKTQCDFNELADRTKRDKIQNAKQLVDKIIEVFAPKAEKLLKQKICEEFIDENESKEAAAILRDVAEQYAKAEGDKRLRRPAVLISLPYGQKTAKLSDKTKINIPNTVRLQRHAEIINMFNASMIDNGKGTDVLPRSTLFSILHHCYATRSKALTCVDYFLTNGMEAFDKLKKVIKDWQHKHQVNFMVAEDLAEKLQNGRLYLRTDYRVNLKEHSAVVSHCMNFALSITDPSFHKSCSSDPPHTVICERCQALQNVLDEIKKLAAEFVSVCIEDDDCTADEAVERADTPAVVAILNDVLKQLARMGIKKVILRSDNAHCYHSKEMIFSLKTLQQQTNVNILEWIYSEPQAGKDTCDRKASEIKNFLRAFVDKRNNVETAQQFFDAMTYIPMAYTTVSLSSIKRPTTVDKIFNVQGISKYYDFIVEDLGIRVFHFNGIGDGKLLLYSKYGEVKRESLPLLDIKSSDNILDKITPPNKESETAALRNNKYTRYWRTETKVHNNLPTNGQFNCPEEECGMSFENNMELQQHLIGEFHQPRLPEKLSQMDYAMTSYKKALEDLTHNQIQSIENSIRDMLVHQDQLNDLSSVKEGWAHQKARNNPKKTVAAKVFLKKLFDEGNTQGGKKYTGFEAANAMIEAKTTEGRRMFKAEELLRADQIVSYFSTLSKEAKSGTTAKKTPKKPKVSVPVEPQEDDDDSDEFEPEDEEIIVEDEDTGARVLRRSQRLSRNALQHQAEEEIDEMYRNVEKLIN</sequence>
<dbReference type="PROSITE" id="PS50157">
    <property type="entry name" value="ZINC_FINGER_C2H2_2"/>
    <property type="match status" value="1"/>
</dbReference>
<dbReference type="WBParaSite" id="PDA_v2.g5103.t1">
    <property type="protein sequence ID" value="PDA_v2.g5103.t1"/>
    <property type="gene ID" value="PDA_v2.g5103"/>
</dbReference>
<dbReference type="PROSITE" id="PS00028">
    <property type="entry name" value="ZINC_FINGER_C2H2_1"/>
    <property type="match status" value="1"/>
</dbReference>
<dbReference type="AlphaFoldDB" id="A0A914QMW9"/>
<evidence type="ECO:0000256" key="1">
    <source>
        <dbReference type="PROSITE-ProRule" id="PRU00042"/>
    </source>
</evidence>
<keyword evidence="1" id="KW-0862">Zinc</keyword>
<dbReference type="PANTHER" id="PTHR33845:SF1">
    <property type="entry name" value="C2H2-TYPE DOMAIN-CONTAINING PROTEIN"/>
    <property type="match status" value="1"/>
</dbReference>
<name>A0A914QMW9_9BILA</name>
<feature type="compositionally biased region" description="Acidic residues" evidence="2">
    <location>
        <begin position="746"/>
        <end position="769"/>
    </location>
</feature>
<evidence type="ECO:0000313" key="5">
    <source>
        <dbReference type="WBParaSite" id="PDA_v2.g5103.t1"/>
    </source>
</evidence>
<evidence type="ECO:0000256" key="2">
    <source>
        <dbReference type="SAM" id="MobiDB-lite"/>
    </source>
</evidence>
<accession>A0A914QMW9</accession>
<keyword evidence="1" id="KW-0479">Metal-binding</keyword>
<keyword evidence="1" id="KW-0863">Zinc-finger</keyword>
<organism evidence="4 5">
    <name type="scientific">Panagrolaimus davidi</name>
    <dbReference type="NCBI Taxonomy" id="227884"/>
    <lineage>
        <taxon>Eukaryota</taxon>
        <taxon>Metazoa</taxon>
        <taxon>Ecdysozoa</taxon>
        <taxon>Nematoda</taxon>
        <taxon>Chromadorea</taxon>
        <taxon>Rhabditida</taxon>
        <taxon>Tylenchina</taxon>
        <taxon>Panagrolaimomorpha</taxon>
        <taxon>Panagrolaimoidea</taxon>
        <taxon>Panagrolaimidae</taxon>
        <taxon>Panagrolaimus</taxon>
    </lineage>
</organism>
<dbReference type="GO" id="GO:0008270">
    <property type="term" value="F:zinc ion binding"/>
    <property type="evidence" value="ECO:0007669"/>
    <property type="project" value="UniProtKB-KW"/>
</dbReference>
<feature type="region of interest" description="Disordered" evidence="2">
    <location>
        <begin position="725"/>
        <end position="771"/>
    </location>
</feature>
<feature type="domain" description="C2H2-type" evidence="3">
    <location>
        <begin position="565"/>
        <end position="596"/>
    </location>
</feature>
<proteinExistence type="predicted"/>
<protein>
    <submittedName>
        <fullName evidence="5">C2H2-type domain-containing protein</fullName>
    </submittedName>
</protein>
<keyword evidence="4" id="KW-1185">Reference proteome</keyword>
<evidence type="ECO:0000313" key="4">
    <source>
        <dbReference type="Proteomes" id="UP000887578"/>
    </source>
</evidence>
<dbReference type="InterPro" id="IPR013087">
    <property type="entry name" value="Znf_C2H2_type"/>
</dbReference>
<dbReference type="PANTHER" id="PTHR33845">
    <property type="entry name" value="C2H2-TYPE DOMAIN-CONTAINING PROTEIN"/>
    <property type="match status" value="1"/>
</dbReference>
<reference evidence="5" key="1">
    <citation type="submission" date="2022-11" db="UniProtKB">
        <authorList>
            <consortium name="WormBaseParasite"/>
        </authorList>
    </citation>
    <scope>IDENTIFICATION</scope>
</reference>
<evidence type="ECO:0000259" key="3">
    <source>
        <dbReference type="PROSITE" id="PS50157"/>
    </source>
</evidence>
<dbReference type="Proteomes" id="UP000887578">
    <property type="component" value="Unplaced"/>
</dbReference>